<comment type="catalytic activity">
    <reaction evidence="19">
        <text>L-glutamate(out) = L-glutamate(in)</text>
        <dbReference type="Rhea" id="RHEA:66336"/>
        <dbReference type="ChEBI" id="CHEBI:29985"/>
    </reaction>
    <physiologicalReaction direction="left-to-right" evidence="19">
        <dbReference type="Rhea" id="RHEA:66337"/>
    </physiologicalReaction>
</comment>
<comment type="catalytic activity">
    <reaction evidence="15">
        <text>2 nitrate(out) + H(+)(out) = 2 nitrate(in) + H(+)(in)</text>
        <dbReference type="Rhea" id="RHEA:71539"/>
        <dbReference type="ChEBI" id="CHEBI:15378"/>
        <dbReference type="ChEBI" id="CHEBI:17632"/>
    </reaction>
    <physiologicalReaction direction="left-to-right" evidence="15">
        <dbReference type="Rhea" id="RHEA:71540"/>
    </physiologicalReaction>
</comment>
<dbReference type="SUPFAM" id="SSF103473">
    <property type="entry name" value="MFS general substrate transporter"/>
    <property type="match status" value="1"/>
</dbReference>
<dbReference type="GO" id="GO:0016323">
    <property type="term" value="C:basolateral plasma membrane"/>
    <property type="evidence" value="ECO:0007669"/>
    <property type="project" value="UniProtKB-SubCell"/>
</dbReference>
<dbReference type="CDD" id="cd17318">
    <property type="entry name" value="MFS_SLC17"/>
    <property type="match status" value="1"/>
</dbReference>
<keyword evidence="12" id="KW-0325">Glycoprotein</keyword>
<evidence type="ECO:0000256" key="19">
    <source>
        <dbReference type="ARBA" id="ARBA00051447"/>
    </source>
</evidence>
<keyword evidence="8" id="KW-0769">Symport</keyword>
<dbReference type="Proteomes" id="UP000325440">
    <property type="component" value="Unassembled WGS sequence"/>
</dbReference>
<evidence type="ECO:0000256" key="25">
    <source>
        <dbReference type="ARBA" id="ARBA00081925"/>
    </source>
</evidence>
<dbReference type="AlphaFoldDB" id="A0A5E4MZS8"/>
<sequence>MDQSTETPGGDGQPPFWKLRRNRIAFLGFLGYINVYTLRVNLSVGIVAMSVPTETTVTEFQWSPQLRGTVMSSFFYGYIFTQLLGGVLANKIGGVKLIGYGVLSTAIFTILTPVAARYSVYLVIAVRIIEGVFEGVVFPAMHGVWSKWAPPNESTRLTSYVISGAYVGTVIGYPMCGWLAKNYDWPSTFYVPGFIAIIWCAVWLTTIAETPGEDKSITKEELKYIIDSIGPTDDKKLSVSNYPWKQIFTSMPVWSITFSTVCENWGFFTLLTQLPTFMHDVLKFDIGKGSLLSALPYSVMAVALQFSGIFIDWVRKTNIFTTTQVRKISTCGAFFLQSICMFSAGNCETGLGSIIFLTLTAGLVSFSVTGYCVNPLDIAPQYASIILGIANTFGTIPGIVSPLLTGFIVQHQSPEEWKWVFIISSSLYFLGGLLYAIFGSGERQHWAEIKTTSKNDFVDEPLMRNNDIVPLSQCE</sequence>
<dbReference type="FunFam" id="1.20.1250.20:FF:000067">
    <property type="entry name" value="sialin isoform X2"/>
    <property type="match status" value="1"/>
</dbReference>
<dbReference type="EMBL" id="CABPRJ010001441">
    <property type="protein sequence ID" value="VVC37044.1"/>
    <property type="molecule type" value="Genomic_DNA"/>
</dbReference>
<evidence type="ECO:0000256" key="17">
    <source>
        <dbReference type="ARBA" id="ARBA00050625"/>
    </source>
</evidence>
<dbReference type="InterPro" id="IPR020846">
    <property type="entry name" value="MFS_dom"/>
</dbReference>
<keyword evidence="5" id="KW-0813">Transport</keyword>
<comment type="catalytic activity">
    <reaction evidence="20">
        <text>D-glucuronate(out) + H(+)(out) = D-glucuronate(in) + H(+)(in)</text>
        <dbReference type="Rhea" id="RHEA:72591"/>
        <dbReference type="ChEBI" id="CHEBI:15378"/>
        <dbReference type="ChEBI" id="CHEBI:58720"/>
    </reaction>
    <physiologicalReaction direction="left-to-right" evidence="20">
        <dbReference type="Rhea" id="RHEA:72592"/>
    </physiologicalReaction>
</comment>
<dbReference type="OrthoDB" id="2985014at2759"/>
<evidence type="ECO:0000256" key="20">
    <source>
        <dbReference type="ARBA" id="ARBA00051612"/>
    </source>
</evidence>
<evidence type="ECO:0000256" key="4">
    <source>
        <dbReference type="ARBA" id="ARBA00004656"/>
    </source>
</evidence>
<feature type="transmembrane region" description="Helical" evidence="26">
    <location>
        <begin position="253"/>
        <end position="274"/>
    </location>
</feature>
<dbReference type="InterPro" id="IPR050382">
    <property type="entry name" value="MFS_Na/Anion_cotransporter"/>
</dbReference>
<feature type="transmembrane region" description="Helical" evidence="26">
    <location>
        <begin position="69"/>
        <end position="90"/>
    </location>
</feature>
<evidence type="ECO:0000259" key="27">
    <source>
        <dbReference type="PROSITE" id="PS50850"/>
    </source>
</evidence>
<keyword evidence="11 26" id="KW-0472">Membrane</keyword>
<keyword evidence="29" id="KW-1185">Reference proteome</keyword>
<evidence type="ECO:0000256" key="23">
    <source>
        <dbReference type="ARBA" id="ARBA00080244"/>
    </source>
</evidence>
<evidence type="ECO:0000256" key="9">
    <source>
        <dbReference type="ARBA" id="ARBA00022989"/>
    </source>
</evidence>
<keyword evidence="10" id="KW-0770">Synapse</keyword>
<evidence type="ECO:0000256" key="10">
    <source>
        <dbReference type="ARBA" id="ARBA00023018"/>
    </source>
</evidence>
<dbReference type="EMBL" id="CABPRJ010001441">
    <property type="protein sequence ID" value="VVC37043.1"/>
    <property type="molecule type" value="Genomic_DNA"/>
</dbReference>
<comment type="catalytic activity">
    <reaction evidence="16">
        <text>L-aspartate(out) = L-aspartate(in)</text>
        <dbReference type="Rhea" id="RHEA:66332"/>
        <dbReference type="ChEBI" id="CHEBI:29991"/>
    </reaction>
    <physiologicalReaction direction="left-to-right" evidence="16">
        <dbReference type="Rhea" id="RHEA:66333"/>
    </physiologicalReaction>
</comment>
<dbReference type="GO" id="GO:0006820">
    <property type="term" value="P:monoatomic anion transport"/>
    <property type="evidence" value="ECO:0007669"/>
    <property type="project" value="TreeGrafter"/>
</dbReference>
<feature type="transmembrane region" description="Helical" evidence="26">
    <location>
        <begin position="385"/>
        <end position="407"/>
    </location>
</feature>
<evidence type="ECO:0000256" key="8">
    <source>
        <dbReference type="ARBA" id="ARBA00022847"/>
    </source>
</evidence>
<dbReference type="FunFam" id="1.20.1250.20:FF:000003">
    <property type="entry name" value="Solute carrier family 17 member 3"/>
    <property type="match status" value="1"/>
</dbReference>
<dbReference type="GO" id="GO:0005765">
    <property type="term" value="C:lysosomal membrane"/>
    <property type="evidence" value="ECO:0007669"/>
    <property type="project" value="UniProtKB-SubCell"/>
</dbReference>
<dbReference type="Gene3D" id="1.20.1250.20">
    <property type="entry name" value="MFS general substrate transporter like domains"/>
    <property type="match status" value="2"/>
</dbReference>
<evidence type="ECO:0000256" key="3">
    <source>
        <dbReference type="ARBA" id="ARBA00004638"/>
    </source>
</evidence>
<comment type="catalytic activity">
    <reaction evidence="18">
        <text>N-acetyl-L-aspartyl-L-glutamate(out) = N-acetyl-L-aspartyl-L-glutamate(in)</text>
        <dbReference type="Rhea" id="RHEA:72599"/>
        <dbReference type="ChEBI" id="CHEBI:76931"/>
    </reaction>
    <physiologicalReaction direction="left-to-right" evidence="18">
        <dbReference type="Rhea" id="RHEA:72600"/>
    </physiologicalReaction>
</comment>
<keyword evidence="9 26" id="KW-1133">Transmembrane helix</keyword>
<feature type="transmembrane region" description="Helical" evidence="26">
    <location>
        <begin position="294"/>
        <end position="313"/>
    </location>
</feature>
<dbReference type="PANTHER" id="PTHR11662:SF455">
    <property type="entry name" value="GH23975P"/>
    <property type="match status" value="1"/>
</dbReference>
<feature type="transmembrane region" description="Helical" evidence="26">
    <location>
        <begin position="157"/>
        <end position="175"/>
    </location>
</feature>
<evidence type="ECO:0000256" key="1">
    <source>
        <dbReference type="ARBA" id="ARBA00004432"/>
    </source>
</evidence>
<comment type="function">
    <text evidence="21">Receptor for CM101, a polysaccharide produced by group B Streptococcus with antipathoangiogenic properties.</text>
</comment>
<evidence type="ECO:0000256" key="15">
    <source>
        <dbReference type="ARBA" id="ARBA00050101"/>
    </source>
</evidence>
<proteinExistence type="predicted"/>
<feature type="transmembrane region" description="Helical" evidence="26">
    <location>
        <begin position="24"/>
        <end position="49"/>
    </location>
</feature>
<feature type="transmembrane region" description="Helical" evidence="26">
    <location>
        <begin position="419"/>
        <end position="438"/>
    </location>
</feature>
<evidence type="ECO:0000256" key="5">
    <source>
        <dbReference type="ARBA" id="ARBA00022448"/>
    </source>
</evidence>
<dbReference type="Pfam" id="PF07690">
    <property type="entry name" value="MFS_1"/>
    <property type="match status" value="1"/>
</dbReference>
<feature type="domain" description="Major facilitator superfamily (MFS) profile" evidence="27">
    <location>
        <begin position="29"/>
        <end position="443"/>
    </location>
</feature>
<keyword evidence="7 26" id="KW-0812">Transmembrane</keyword>
<dbReference type="InterPro" id="IPR011701">
    <property type="entry name" value="MFS"/>
</dbReference>
<name>A0A5E4MZS8_9HEMI</name>
<feature type="transmembrane region" description="Helical" evidence="26">
    <location>
        <begin position="351"/>
        <end position="373"/>
    </location>
</feature>
<accession>A0A5E4MZS8</accession>
<evidence type="ECO:0000256" key="12">
    <source>
        <dbReference type="ARBA" id="ARBA00023180"/>
    </source>
</evidence>
<evidence type="ECO:0000256" key="13">
    <source>
        <dbReference type="ARBA" id="ARBA00023228"/>
    </source>
</evidence>
<comment type="subcellular location">
    <subcellularLocation>
        <location evidence="2">Basolateral cell membrane</location>
        <topology evidence="2">Multi-pass membrane protein</topology>
    </subcellularLocation>
    <subcellularLocation>
        <location evidence="3">Cytoplasmic vesicle</location>
        <location evidence="3">Secretory vesicle membrane</location>
        <topology evidence="3">Multi-pass membrane protein</topology>
    </subcellularLocation>
    <subcellularLocation>
        <location evidence="1">Cytoplasmic vesicle</location>
        <location evidence="1">Secretory vesicle</location>
        <location evidence="1">Synaptic vesicle membrane</location>
    </subcellularLocation>
    <subcellularLocation>
        <location evidence="4">Lysosome membrane</location>
    </subcellularLocation>
</comment>
<evidence type="ECO:0000313" key="28">
    <source>
        <dbReference type="EMBL" id="VVC37044.1"/>
    </source>
</evidence>
<dbReference type="PROSITE" id="PS50850">
    <property type="entry name" value="MFS"/>
    <property type="match status" value="1"/>
</dbReference>
<evidence type="ECO:0000256" key="16">
    <source>
        <dbReference type="ARBA" id="ARBA00050554"/>
    </source>
</evidence>
<evidence type="ECO:0000256" key="14">
    <source>
        <dbReference type="ARBA" id="ARBA00023329"/>
    </source>
</evidence>
<keyword evidence="6" id="KW-1003">Cell membrane</keyword>
<evidence type="ECO:0000256" key="22">
    <source>
        <dbReference type="ARBA" id="ARBA00069713"/>
    </source>
</evidence>
<evidence type="ECO:0000256" key="26">
    <source>
        <dbReference type="SAM" id="Phobius"/>
    </source>
</evidence>
<evidence type="ECO:0000256" key="7">
    <source>
        <dbReference type="ARBA" id="ARBA00022692"/>
    </source>
</evidence>
<feature type="transmembrane region" description="Helical" evidence="26">
    <location>
        <begin position="97"/>
        <end position="116"/>
    </location>
</feature>
<evidence type="ECO:0000256" key="21">
    <source>
        <dbReference type="ARBA" id="ARBA00056891"/>
    </source>
</evidence>
<protein>
    <recommendedName>
        <fullName evidence="22">Sialin</fullName>
    </recommendedName>
    <alternativeName>
        <fullName evidence="25">H(+)/nitrate cotransporter</fullName>
    </alternativeName>
    <alternativeName>
        <fullName evidence="23">H(+)/sialic acid cotransporter</fullName>
    </alternativeName>
    <alternativeName>
        <fullName evidence="24">Vesicular excitatory amino acid transporter</fullName>
    </alternativeName>
</protein>
<reference evidence="28 29" key="1">
    <citation type="submission" date="2019-08" db="EMBL/GenBank/DDBJ databases">
        <authorList>
            <person name="Alioto T."/>
            <person name="Alioto T."/>
            <person name="Gomez Garrido J."/>
        </authorList>
    </citation>
    <scope>NUCLEOTIDE SEQUENCE [LARGE SCALE GENOMIC DNA]</scope>
</reference>
<evidence type="ECO:0000256" key="6">
    <source>
        <dbReference type="ARBA" id="ARBA00022475"/>
    </source>
</evidence>
<evidence type="ECO:0000256" key="11">
    <source>
        <dbReference type="ARBA" id="ARBA00023136"/>
    </source>
</evidence>
<feature type="transmembrane region" description="Helical" evidence="26">
    <location>
        <begin position="187"/>
        <end position="208"/>
    </location>
</feature>
<dbReference type="GO" id="GO:0030672">
    <property type="term" value="C:synaptic vesicle membrane"/>
    <property type="evidence" value="ECO:0007669"/>
    <property type="project" value="UniProtKB-SubCell"/>
</dbReference>
<keyword evidence="13" id="KW-0458">Lysosome</keyword>
<dbReference type="GO" id="GO:0046942">
    <property type="term" value="P:carboxylic acid transport"/>
    <property type="evidence" value="ECO:0007669"/>
    <property type="project" value="UniProtKB-ARBA"/>
</dbReference>
<evidence type="ECO:0000256" key="18">
    <source>
        <dbReference type="ARBA" id="ARBA00051403"/>
    </source>
</evidence>
<keyword evidence="14" id="KW-0968">Cytoplasmic vesicle</keyword>
<organism evidence="28 29">
    <name type="scientific">Cinara cedri</name>
    <dbReference type="NCBI Taxonomy" id="506608"/>
    <lineage>
        <taxon>Eukaryota</taxon>
        <taxon>Metazoa</taxon>
        <taxon>Ecdysozoa</taxon>
        <taxon>Arthropoda</taxon>
        <taxon>Hexapoda</taxon>
        <taxon>Insecta</taxon>
        <taxon>Pterygota</taxon>
        <taxon>Neoptera</taxon>
        <taxon>Paraneoptera</taxon>
        <taxon>Hemiptera</taxon>
        <taxon>Sternorrhyncha</taxon>
        <taxon>Aphidomorpha</taxon>
        <taxon>Aphidoidea</taxon>
        <taxon>Aphididae</taxon>
        <taxon>Lachninae</taxon>
        <taxon>Cinara</taxon>
    </lineage>
</organism>
<comment type="catalytic activity">
    <reaction evidence="17">
        <text>N-acetylneuraminate(in) + H(+)(in) = N-acetylneuraminate(out) + H(+)(out)</text>
        <dbReference type="Rhea" id="RHEA:28987"/>
        <dbReference type="ChEBI" id="CHEBI:15378"/>
        <dbReference type="ChEBI" id="CHEBI:35418"/>
    </reaction>
    <physiologicalReaction direction="right-to-left" evidence="17">
        <dbReference type="Rhea" id="RHEA:28989"/>
    </physiologicalReaction>
</comment>
<evidence type="ECO:0000256" key="2">
    <source>
        <dbReference type="ARBA" id="ARBA00004554"/>
    </source>
</evidence>
<dbReference type="InterPro" id="IPR036259">
    <property type="entry name" value="MFS_trans_sf"/>
</dbReference>
<evidence type="ECO:0000313" key="29">
    <source>
        <dbReference type="Proteomes" id="UP000325440"/>
    </source>
</evidence>
<dbReference type="PANTHER" id="PTHR11662">
    <property type="entry name" value="SOLUTE CARRIER FAMILY 17"/>
    <property type="match status" value="1"/>
</dbReference>
<evidence type="ECO:0000256" key="24">
    <source>
        <dbReference type="ARBA" id="ARBA00081195"/>
    </source>
</evidence>
<dbReference type="GO" id="GO:0015293">
    <property type="term" value="F:symporter activity"/>
    <property type="evidence" value="ECO:0007669"/>
    <property type="project" value="UniProtKB-KW"/>
</dbReference>
<gene>
    <name evidence="28" type="ORF">CINCED_3A000784</name>
</gene>